<organism evidence="6 7">
    <name type="scientific">Homarus americanus</name>
    <name type="common">American lobster</name>
    <dbReference type="NCBI Taxonomy" id="6706"/>
    <lineage>
        <taxon>Eukaryota</taxon>
        <taxon>Metazoa</taxon>
        <taxon>Ecdysozoa</taxon>
        <taxon>Arthropoda</taxon>
        <taxon>Crustacea</taxon>
        <taxon>Multicrustacea</taxon>
        <taxon>Malacostraca</taxon>
        <taxon>Eumalacostraca</taxon>
        <taxon>Eucarida</taxon>
        <taxon>Decapoda</taxon>
        <taxon>Pleocyemata</taxon>
        <taxon>Astacidea</taxon>
        <taxon>Nephropoidea</taxon>
        <taxon>Nephropidae</taxon>
        <taxon>Homarus</taxon>
    </lineage>
</organism>
<evidence type="ECO:0000313" key="7">
    <source>
        <dbReference type="Proteomes" id="UP000747542"/>
    </source>
</evidence>
<evidence type="ECO:0000256" key="4">
    <source>
        <dbReference type="SAM" id="Phobius"/>
    </source>
</evidence>
<dbReference type="Gene3D" id="2.60.40.1180">
    <property type="entry name" value="Golgi alpha-mannosidase II"/>
    <property type="match status" value="1"/>
</dbReference>
<dbReference type="SUPFAM" id="SSF51445">
    <property type="entry name" value="(Trans)glycosidases"/>
    <property type="match status" value="1"/>
</dbReference>
<dbReference type="InterPro" id="IPR045857">
    <property type="entry name" value="O16G_dom_2"/>
</dbReference>
<keyword evidence="4" id="KW-0472">Membrane</keyword>
<feature type="domain" description="Glycosyl hydrolase family 13 catalytic" evidence="5">
    <location>
        <begin position="76"/>
        <end position="434"/>
    </location>
</feature>
<dbReference type="InterPro" id="IPR013780">
    <property type="entry name" value="Glyco_hydro_b"/>
</dbReference>
<keyword evidence="7" id="KW-1185">Reference proteome</keyword>
<dbReference type="InterPro" id="IPR006047">
    <property type="entry name" value="GH13_cat_dom"/>
</dbReference>
<reference evidence="6" key="1">
    <citation type="journal article" date="2021" name="Sci. Adv.">
        <title>The American lobster genome reveals insights on longevity, neural, and immune adaptations.</title>
        <authorList>
            <person name="Polinski J.M."/>
            <person name="Zimin A.V."/>
            <person name="Clark K.F."/>
            <person name="Kohn A.B."/>
            <person name="Sadowski N."/>
            <person name="Timp W."/>
            <person name="Ptitsyn A."/>
            <person name="Khanna P."/>
            <person name="Romanova D.Y."/>
            <person name="Williams P."/>
            <person name="Greenwood S.J."/>
            <person name="Moroz L.L."/>
            <person name="Walt D.R."/>
            <person name="Bodnar A.G."/>
        </authorList>
    </citation>
    <scope>NUCLEOTIDE SEQUENCE</scope>
    <source>
        <strain evidence="6">GMGI-L3</strain>
    </source>
</reference>
<comment type="caution">
    <text evidence="6">The sequence shown here is derived from an EMBL/GenBank/DDBJ whole genome shotgun (WGS) entry which is preliminary data.</text>
</comment>
<evidence type="ECO:0000256" key="2">
    <source>
        <dbReference type="ARBA" id="ARBA00012741"/>
    </source>
</evidence>
<keyword evidence="4" id="KW-0812">Transmembrane</keyword>
<evidence type="ECO:0000259" key="5">
    <source>
        <dbReference type="SMART" id="SM00642"/>
    </source>
</evidence>
<feature type="region of interest" description="Disordered" evidence="3">
    <location>
        <begin position="37"/>
        <end position="59"/>
    </location>
</feature>
<dbReference type="Proteomes" id="UP000747542">
    <property type="component" value="Unassembled WGS sequence"/>
</dbReference>
<name>A0A8J5MM67_HOMAM</name>
<evidence type="ECO:0000256" key="3">
    <source>
        <dbReference type="SAM" id="MobiDB-lite"/>
    </source>
</evidence>
<dbReference type="AlphaFoldDB" id="A0A8J5MM67"/>
<dbReference type="InterPro" id="IPR017853">
    <property type="entry name" value="GH"/>
</dbReference>
<dbReference type="PANTHER" id="PTHR10357:SF179">
    <property type="entry name" value="NEUTRAL AND BASIC AMINO ACID TRANSPORT PROTEIN RBAT"/>
    <property type="match status" value="1"/>
</dbReference>
<protein>
    <recommendedName>
        <fullName evidence="2">alpha-glucosidase</fullName>
        <ecNumber evidence="2">3.2.1.20</ecNumber>
    </recommendedName>
</protein>
<feature type="transmembrane region" description="Helical" evidence="4">
    <location>
        <begin position="6"/>
        <end position="28"/>
    </location>
</feature>
<gene>
    <name evidence="6" type="primary">Mal-B2-L</name>
    <name evidence="6" type="ORF">Hamer_G006587</name>
</gene>
<dbReference type="Pfam" id="PF00128">
    <property type="entry name" value="Alpha-amylase"/>
    <property type="match status" value="1"/>
</dbReference>
<evidence type="ECO:0000313" key="6">
    <source>
        <dbReference type="EMBL" id="KAG7156608.1"/>
    </source>
</evidence>
<evidence type="ECO:0000256" key="1">
    <source>
        <dbReference type="ARBA" id="ARBA00001657"/>
    </source>
</evidence>
<dbReference type="Gene3D" id="3.90.400.10">
    <property type="entry name" value="Oligo-1,6-glucosidase, Domain 2"/>
    <property type="match status" value="1"/>
</dbReference>
<dbReference type="GO" id="GO:0005975">
    <property type="term" value="P:carbohydrate metabolic process"/>
    <property type="evidence" value="ECO:0007669"/>
    <property type="project" value="InterPro"/>
</dbReference>
<comment type="catalytic activity">
    <reaction evidence="1">
        <text>Hydrolysis of terminal, non-reducing (1-&gt;4)-linked alpha-D-glucose residues with release of alpha-D-glucose.</text>
        <dbReference type="EC" id="3.2.1.20"/>
    </reaction>
</comment>
<dbReference type="EMBL" id="JAHLQT010039062">
    <property type="protein sequence ID" value="KAG7156608.1"/>
    <property type="molecule type" value="Genomic_DNA"/>
</dbReference>
<sequence>MERRMILGFLFATLFVGVIIIILVCFTAKPRGASVAKTHPPAMASPHKRPSILSSSNKSESKKKKVPWWQEVVIYQVYPRSFFDKSGRGSGGLRGIRSKAEYLSELGVGAVWLSPIYKSPMKDFGYDISDFTDIDPIFGTMADFNALVNTFHNKGLKVVMDFVPNHSSDQHPWFQKSIKRQDPYTNYYIWAKPKNVLDDGTPVPPNNWKVLTFWLDKGVDGFRVDSLQHLFEVEGECGEHDLSLDEPVASDSDITDPDEYNYLNHTYTINQPETFTVLREWRHLLDKYPDKVLMAEVYNNNVDTVMQYYGNDTVSLADFPFNFLLIDNLQNRSQLTGHTLRSTIGLWLDSMPEGKWPNWVLGNHDNGRVASRLGTDLVDALNMMTLLLPGTPVTYYGEEIGMENTFVSWEDTQDPQGCRWGPQHYQEHSRDPARTPMQWNNSSLAGFTTANTTWLPVNPNYKTLNVEAQTKAKNSHLKIYKDLTKLRKEEVFKKGHYAFPLVTEDIFSFLRYVEESETYMLVINTSEEDLELNLHHGANIELPHTGQVVLRSITDTSVKTEPGSEVDLSKLPLVRGEGLLLLLSL</sequence>
<proteinExistence type="predicted"/>
<accession>A0A8J5MM67</accession>
<dbReference type="EC" id="3.2.1.20" evidence="2"/>
<dbReference type="PANTHER" id="PTHR10357">
    <property type="entry name" value="ALPHA-AMYLASE FAMILY MEMBER"/>
    <property type="match status" value="1"/>
</dbReference>
<dbReference type="Gene3D" id="3.20.20.80">
    <property type="entry name" value="Glycosidases"/>
    <property type="match status" value="1"/>
</dbReference>
<dbReference type="SMART" id="SM00642">
    <property type="entry name" value="Aamy"/>
    <property type="match status" value="1"/>
</dbReference>
<dbReference type="GO" id="GO:0004558">
    <property type="term" value="F:alpha-1,4-glucosidase activity"/>
    <property type="evidence" value="ECO:0007669"/>
    <property type="project" value="UniProtKB-EC"/>
</dbReference>
<keyword evidence="4" id="KW-1133">Transmembrane helix</keyword>